<dbReference type="OMA" id="NISWHDI"/>
<evidence type="ECO:0000256" key="2">
    <source>
        <dbReference type="ARBA" id="ARBA00022692"/>
    </source>
</evidence>
<dbReference type="eggNOG" id="ENOG502QU6H">
    <property type="taxonomic scope" value="Eukaryota"/>
</dbReference>
<feature type="region of interest" description="Disordered" evidence="5">
    <location>
        <begin position="307"/>
        <end position="328"/>
    </location>
</feature>
<gene>
    <name evidence="7" type="primary">TBLA0H01060</name>
    <name evidence="7" type="ORF">TBLA_0H01060</name>
</gene>
<comment type="subcellular location">
    <subcellularLocation>
        <location evidence="1">Membrane</location>
        <topology evidence="1">Multi-pass membrane protein</topology>
    </subcellularLocation>
</comment>
<feature type="transmembrane region" description="Helical" evidence="6">
    <location>
        <begin position="103"/>
        <end position="123"/>
    </location>
</feature>
<feature type="transmembrane region" description="Helical" evidence="6">
    <location>
        <begin position="497"/>
        <end position="523"/>
    </location>
</feature>
<sequence length="638" mass="72141">MSSMSLGTAIYVAVKPILKIYTIIFVGFLLAKYDIVDMHTARGISNMVVNAILPCLTFNKIVSNISWHDIKEIGVIALSGIILFTAGTAFALLINYGTRAPKAWFWGLIFTGLFPNISDLPIAYTQSLNNGTVFTEEQSNKGVAYSCIFLAVQSFLQMNFGLWRMVGFDFKSNGNENNNENSNENRNEDSDTIKGSDDELEAKKRDLFYIDENSLYNDSSRIPTNILEKDESHNTEEMVSDTNSLETESIDSHSNTLTRQQFLNMRPIEYAHFRTSSDMNVYKMNSILSSPGHLETVILQRQQSMIRKTGSSGHHEETSLRKRRQKSESISKIISNYSAVDDIKSGKIDLNKPLALTQEIGRTNTHVGEDEYEYDCDYDYRTNSNNNNNDDDEQTSQERMLEEGFPNNTLNIQKITTSTSKSKHHSRFKWVSNSKRSINHFFEKYHLGWLKYLLINFIRPASLGTLLGMTVALIPWVQALFVDTYVHVHKAPDGEPVLNFLIDFTSYIGNACIPLGLLMLGGTMARLEVGSLPKGFLITAAAMTCCRLIVLPIIGIIWANKLYNINWLETPVSKFVMILTWSMPSATAQVYFTAFYTPTHGAHVQLDCLSVFFLMQYAVLIISLPFVITYTLKVDMKM</sequence>
<feature type="transmembrane region" description="Helical" evidence="6">
    <location>
        <begin position="143"/>
        <end position="163"/>
    </location>
</feature>
<protein>
    <submittedName>
        <fullName evidence="7">Uncharacterized protein</fullName>
    </submittedName>
</protein>
<dbReference type="EMBL" id="HE806323">
    <property type="protein sequence ID" value="CCH62394.1"/>
    <property type="molecule type" value="Genomic_DNA"/>
</dbReference>
<evidence type="ECO:0000256" key="6">
    <source>
        <dbReference type="SAM" id="Phobius"/>
    </source>
</evidence>
<evidence type="ECO:0000256" key="3">
    <source>
        <dbReference type="ARBA" id="ARBA00022989"/>
    </source>
</evidence>
<dbReference type="Pfam" id="PF03547">
    <property type="entry name" value="Mem_trans"/>
    <property type="match status" value="1"/>
</dbReference>
<feature type="transmembrane region" description="Helical" evidence="6">
    <location>
        <begin position="73"/>
        <end position="96"/>
    </location>
</feature>
<keyword evidence="4 6" id="KW-0472">Membrane</keyword>
<dbReference type="KEGG" id="tbl:TBLA_0H01060"/>
<evidence type="ECO:0000256" key="1">
    <source>
        <dbReference type="ARBA" id="ARBA00004141"/>
    </source>
</evidence>
<feature type="transmembrane region" description="Helical" evidence="6">
    <location>
        <begin position="453"/>
        <end position="477"/>
    </location>
</feature>
<dbReference type="GeneID" id="14497551"/>
<dbReference type="PANTHER" id="PTHR31274">
    <property type="entry name" value="PROTEIN ECM3"/>
    <property type="match status" value="1"/>
</dbReference>
<dbReference type="GO" id="GO:0016020">
    <property type="term" value="C:membrane"/>
    <property type="evidence" value="ECO:0007669"/>
    <property type="project" value="UniProtKB-SubCell"/>
</dbReference>
<evidence type="ECO:0000256" key="4">
    <source>
        <dbReference type="ARBA" id="ARBA00023136"/>
    </source>
</evidence>
<keyword evidence="8" id="KW-1185">Reference proteome</keyword>
<dbReference type="GO" id="GO:0055085">
    <property type="term" value="P:transmembrane transport"/>
    <property type="evidence" value="ECO:0007669"/>
    <property type="project" value="InterPro"/>
</dbReference>
<organism evidence="7 8">
    <name type="scientific">Henningerozyma blattae (strain ATCC 34711 / CBS 6284 / DSM 70876 / NBRC 10599 / NRRL Y-10934 / UCD 77-7)</name>
    <name type="common">Yeast</name>
    <name type="synonym">Tetrapisispora blattae</name>
    <dbReference type="NCBI Taxonomy" id="1071380"/>
    <lineage>
        <taxon>Eukaryota</taxon>
        <taxon>Fungi</taxon>
        <taxon>Dikarya</taxon>
        <taxon>Ascomycota</taxon>
        <taxon>Saccharomycotina</taxon>
        <taxon>Saccharomycetes</taxon>
        <taxon>Saccharomycetales</taxon>
        <taxon>Saccharomycetaceae</taxon>
        <taxon>Henningerozyma</taxon>
    </lineage>
</organism>
<feature type="transmembrane region" description="Helical" evidence="6">
    <location>
        <begin position="578"/>
        <end position="597"/>
    </location>
</feature>
<dbReference type="HOGENOM" id="CLU_021924_0_1_1"/>
<feature type="transmembrane region" description="Helical" evidence="6">
    <location>
        <begin position="609"/>
        <end position="632"/>
    </location>
</feature>
<dbReference type="PANTHER" id="PTHR31274:SF1">
    <property type="entry name" value="AGL149CP"/>
    <property type="match status" value="1"/>
</dbReference>
<reference evidence="7 8" key="1">
    <citation type="journal article" date="2011" name="Proc. Natl. Acad. Sci. U.S.A.">
        <title>Evolutionary erosion of yeast sex chromosomes by mating-type switching accidents.</title>
        <authorList>
            <person name="Gordon J.L."/>
            <person name="Armisen D."/>
            <person name="Proux-Wera E."/>
            <person name="Oheigeartaigh S.S."/>
            <person name="Byrne K.P."/>
            <person name="Wolfe K.H."/>
        </authorList>
    </citation>
    <scope>NUCLEOTIDE SEQUENCE [LARGE SCALE GENOMIC DNA]</scope>
    <source>
        <strain evidence="8">ATCC 34711 / CBS 6284 / DSM 70876 / NBRC 10599 / NRRL Y-10934 / UCD 77-7</strain>
    </source>
</reference>
<name>I2H7P2_HENB6</name>
<dbReference type="InterPro" id="IPR004776">
    <property type="entry name" value="Mem_transp_PIN-like"/>
</dbReference>
<feature type="transmembrane region" description="Helical" evidence="6">
    <location>
        <begin position="535"/>
        <end position="558"/>
    </location>
</feature>
<keyword evidence="2 6" id="KW-0812">Transmembrane</keyword>
<feature type="region of interest" description="Disordered" evidence="5">
    <location>
        <begin position="176"/>
        <end position="197"/>
    </location>
</feature>
<dbReference type="InterPro" id="IPR040254">
    <property type="entry name" value="Ecm3-like"/>
</dbReference>
<feature type="compositionally biased region" description="Basic and acidic residues" evidence="5">
    <location>
        <begin position="183"/>
        <end position="197"/>
    </location>
</feature>
<dbReference type="RefSeq" id="XP_004181913.1">
    <property type="nucleotide sequence ID" value="XM_004181865.1"/>
</dbReference>
<dbReference type="FunCoup" id="I2H7P2">
    <property type="interactions" value="75"/>
</dbReference>
<evidence type="ECO:0000313" key="8">
    <source>
        <dbReference type="Proteomes" id="UP000002866"/>
    </source>
</evidence>
<dbReference type="STRING" id="1071380.I2H7P2"/>
<feature type="transmembrane region" description="Helical" evidence="6">
    <location>
        <begin position="43"/>
        <end position="61"/>
    </location>
</feature>
<evidence type="ECO:0000313" key="7">
    <source>
        <dbReference type="EMBL" id="CCH62394.1"/>
    </source>
</evidence>
<dbReference type="Proteomes" id="UP000002866">
    <property type="component" value="Chromosome 8"/>
</dbReference>
<dbReference type="InParanoid" id="I2H7P2"/>
<proteinExistence type="predicted"/>
<keyword evidence="3 6" id="KW-1133">Transmembrane helix</keyword>
<evidence type="ECO:0000256" key="5">
    <source>
        <dbReference type="SAM" id="MobiDB-lite"/>
    </source>
</evidence>
<accession>I2H7P2</accession>
<dbReference type="AlphaFoldDB" id="I2H7P2"/>
<dbReference type="OrthoDB" id="435607at2759"/>
<feature type="transmembrane region" description="Helical" evidence="6">
    <location>
        <begin position="6"/>
        <end position="31"/>
    </location>
</feature>